<feature type="domain" description="Polysaccharide lyase family 8 central" evidence="8">
    <location>
        <begin position="350"/>
        <end position="600"/>
    </location>
</feature>
<dbReference type="InterPro" id="IPR004103">
    <property type="entry name" value="Lyase_8_C"/>
</dbReference>
<dbReference type="PANTHER" id="PTHR38481:SF1">
    <property type="entry name" value="HYALURONATE LYASE"/>
    <property type="match status" value="1"/>
</dbReference>
<evidence type="ECO:0000259" key="10">
    <source>
        <dbReference type="Pfam" id="PF08124"/>
    </source>
</evidence>
<feature type="active site" evidence="7">
    <location>
        <position position="300"/>
    </location>
</feature>
<keyword evidence="6 11" id="KW-0456">Lyase</keyword>
<keyword evidence="4" id="KW-0732">Signal</keyword>
<evidence type="ECO:0000256" key="7">
    <source>
        <dbReference type="PIRSR" id="PIRSR638970-1"/>
    </source>
</evidence>
<dbReference type="InterPro" id="IPR012970">
    <property type="entry name" value="Lyase_8_alpha_N"/>
</dbReference>
<dbReference type="Proteomes" id="UP000245880">
    <property type="component" value="Unassembled WGS sequence"/>
</dbReference>
<comment type="subunit">
    <text evidence="3">Monomer.</text>
</comment>
<dbReference type="Pfam" id="PF08124">
    <property type="entry name" value="Lyase_8_N"/>
    <property type="match status" value="1"/>
</dbReference>
<keyword evidence="5" id="KW-0106">Calcium</keyword>
<dbReference type="InterPro" id="IPR038970">
    <property type="entry name" value="Lyase_8"/>
</dbReference>
<feature type="active site" evidence="7">
    <location>
        <position position="234"/>
    </location>
</feature>
<dbReference type="GO" id="GO:0016837">
    <property type="term" value="F:carbon-oxygen lyase activity, acting on polysaccharides"/>
    <property type="evidence" value="ECO:0007669"/>
    <property type="project" value="UniProtKB-ARBA"/>
</dbReference>
<evidence type="ECO:0000256" key="6">
    <source>
        <dbReference type="ARBA" id="ARBA00023239"/>
    </source>
</evidence>
<protein>
    <submittedName>
        <fullName evidence="11">Chondroitin AC lyase</fullName>
    </submittedName>
</protein>
<organism evidence="11 12">
    <name type="scientific">Dyadobacter jejuensis</name>
    <dbReference type="NCBI Taxonomy" id="1082580"/>
    <lineage>
        <taxon>Bacteria</taxon>
        <taxon>Pseudomonadati</taxon>
        <taxon>Bacteroidota</taxon>
        <taxon>Cytophagia</taxon>
        <taxon>Cytophagales</taxon>
        <taxon>Spirosomataceae</taxon>
        <taxon>Dyadobacter</taxon>
    </lineage>
</organism>
<dbReference type="GO" id="GO:0005576">
    <property type="term" value="C:extracellular region"/>
    <property type="evidence" value="ECO:0007669"/>
    <property type="project" value="InterPro"/>
</dbReference>
<keyword evidence="12" id="KW-1185">Reference proteome</keyword>
<feature type="domain" description="Polysaccharide lyase 8 N-terminal alpha-helical" evidence="10">
    <location>
        <begin position="71"/>
        <end position="306"/>
    </location>
</feature>
<dbReference type="SUPFAM" id="SSF74650">
    <property type="entry name" value="Galactose mutarotase-like"/>
    <property type="match status" value="1"/>
</dbReference>
<name>A0A316ALD6_9BACT</name>
<dbReference type="SUPFAM" id="SSF48230">
    <property type="entry name" value="Chondroitin AC/alginate lyase"/>
    <property type="match status" value="1"/>
</dbReference>
<dbReference type="InterPro" id="IPR003159">
    <property type="entry name" value="Lyase_8_central_dom"/>
</dbReference>
<evidence type="ECO:0000256" key="5">
    <source>
        <dbReference type="ARBA" id="ARBA00022837"/>
    </source>
</evidence>
<dbReference type="InterPro" id="IPR011071">
    <property type="entry name" value="Lyase_8-like_C"/>
</dbReference>
<dbReference type="GO" id="GO:0005975">
    <property type="term" value="P:carbohydrate metabolic process"/>
    <property type="evidence" value="ECO:0007669"/>
    <property type="project" value="InterPro"/>
</dbReference>
<evidence type="ECO:0000256" key="1">
    <source>
        <dbReference type="ARBA" id="ARBA00001913"/>
    </source>
</evidence>
<evidence type="ECO:0000313" key="12">
    <source>
        <dbReference type="Proteomes" id="UP000245880"/>
    </source>
</evidence>
<feature type="domain" description="Polysaccharide lyase family 8 C-terminal" evidence="9">
    <location>
        <begin position="618"/>
        <end position="684"/>
    </location>
</feature>
<dbReference type="RefSeq" id="WP_109674193.1">
    <property type="nucleotide sequence ID" value="NZ_QGDT01000004.1"/>
</dbReference>
<evidence type="ECO:0000256" key="2">
    <source>
        <dbReference type="ARBA" id="ARBA00006699"/>
    </source>
</evidence>
<proteinExistence type="inferred from homology"/>
<dbReference type="InterPro" id="IPR008929">
    <property type="entry name" value="Chondroitin_lyas"/>
</dbReference>
<reference evidence="11 12" key="1">
    <citation type="submission" date="2018-03" db="EMBL/GenBank/DDBJ databases">
        <title>Genomic Encyclopedia of Archaeal and Bacterial Type Strains, Phase II (KMG-II): from individual species to whole genera.</title>
        <authorList>
            <person name="Goeker M."/>
        </authorList>
    </citation>
    <scope>NUCLEOTIDE SEQUENCE [LARGE SCALE GENOMIC DNA]</scope>
    <source>
        <strain evidence="11 12">DSM 100346</strain>
    </source>
</reference>
<dbReference type="InterPro" id="IPR014718">
    <property type="entry name" value="GH-type_carb-bd"/>
</dbReference>
<evidence type="ECO:0000259" key="8">
    <source>
        <dbReference type="Pfam" id="PF02278"/>
    </source>
</evidence>
<accession>A0A316ALD6</accession>
<dbReference type="OrthoDB" id="6394136at2"/>
<evidence type="ECO:0000313" key="11">
    <source>
        <dbReference type="EMBL" id="PWJ58332.1"/>
    </source>
</evidence>
<dbReference type="GO" id="GO:0030246">
    <property type="term" value="F:carbohydrate binding"/>
    <property type="evidence" value="ECO:0007669"/>
    <property type="project" value="InterPro"/>
</dbReference>
<dbReference type="Pfam" id="PF02884">
    <property type="entry name" value="Lyase_8_C"/>
    <property type="match status" value="1"/>
</dbReference>
<dbReference type="Gene3D" id="2.60.220.10">
    <property type="entry name" value="Polysaccharide lyase family 8-like, C-terminal"/>
    <property type="match status" value="1"/>
</dbReference>
<sequence>MYQFIFCLIISTGICLGQGVDVDKQHPSVPVVIGMGATHAELEKVRSQVQADLIAEAVDLPQATALLKALRPDGTWPDIDYADLSRTGFDHSRHLDHMLTLARAYRQGATVNKKKLKKAVLKSLDFWLANDFICENWWWNEMGTPGRMIDLLLMMDEDLSPKQSEKGMYIAGRANMAAFGARPGGDLLQIAAMRAKQALYYRNEEEFGNIMGLMGREITVSTGRGLQADMSFQHRTDRVISTLAYGVGFAKSYSYWAAKTAGTSFQLPEKATQLVVDYFLDGICQSMVYGKYPDPGALNREITRAWALSRVGDDMAGNLIKASPYRNAELQVIVQSRREEPVVFEPKDAYFWHSHYYSHQRSNYFTSVRIHSDRASNIEQPHNDEGILNHHLGDGSNFISVQGTEYSEIFPVWDWQKVPGTTVVQKPELPHWKEIAKRGKREFAGGLTDGRYGVVVFDFESVHDPLKAKKSWFFFDKEYMCLGTSITSTSSFPVATTLNQSLLKGPVRVKGRFSKDSLLRQGIHDLTEVEGVWHDRVGYIFPVPRSVQLKNTSTTGNWRRINHQLRYDRSTVKMDVFSLWLDHGIQPSDEGYEYVVVPDVDEAAWSVYEAEPVLETVHNDGELQAVWHKKLQLLQAIFYTPGELKHHDLEIRVEKPCLLMLQLQGKDITSITVADPTTQLESIQIALNGSYQVADPQVEVRWDPIIRSSILSVSLPEGAHAGSSLTVDLGR</sequence>
<dbReference type="Pfam" id="PF02278">
    <property type="entry name" value="Lyase_8"/>
    <property type="match status" value="1"/>
</dbReference>
<gene>
    <name evidence="11" type="ORF">CLV98_104191</name>
</gene>
<comment type="similarity">
    <text evidence="2">Belongs to the polysaccharide lyase 8 family.</text>
</comment>
<evidence type="ECO:0000256" key="4">
    <source>
        <dbReference type="ARBA" id="ARBA00022729"/>
    </source>
</evidence>
<dbReference type="EMBL" id="QGDT01000004">
    <property type="protein sequence ID" value="PWJ58332.1"/>
    <property type="molecule type" value="Genomic_DNA"/>
</dbReference>
<dbReference type="SUPFAM" id="SSF49863">
    <property type="entry name" value="Hyaluronate lyase-like, C-terminal domain"/>
    <property type="match status" value="1"/>
</dbReference>
<dbReference type="Gene3D" id="2.70.98.10">
    <property type="match status" value="1"/>
</dbReference>
<dbReference type="Gene3D" id="1.50.10.100">
    <property type="entry name" value="Chondroitin AC/alginate lyase"/>
    <property type="match status" value="1"/>
</dbReference>
<dbReference type="InterPro" id="IPR011013">
    <property type="entry name" value="Gal_mutarotase_sf_dom"/>
</dbReference>
<comment type="caution">
    <text evidence="11">The sequence shown here is derived from an EMBL/GenBank/DDBJ whole genome shotgun (WGS) entry which is preliminary data.</text>
</comment>
<dbReference type="PANTHER" id="PTHR38481">
    <property type="entry name" value="HYALURONATE LYASE"/>
    <property type="match status" value="1"/>
</dbReference>
<dbReference type="AlphaFoldDB" id="A0A316ALD6"/>
<feature type="active site" evidence="7">
    <location>
        <position position="245"/>
    </location>
</feature>
<evidence type="ECO:0000256" key="3">
    <source>
        <dbReference type="ARBA" id="ARBA00011245"/>
    </source>
</evidence>
<comment type="cofactor">
    <cofactor evidence="1">
        <name>Ca(2+)</name>
        <dbReference type="ChEBI" id="CHEBI:29108"/>
    </cofactor>
</comment>
<evidence type="ECO:0000259" key="9">
    <source>
        <dbReference type="Pfam" id="PF02884"/>
    </source>
</evidence>